<accession>A0A4Y2RMH4</accession>
<comment type="caution">
    <text evidence="1">The sequence shown here is derived from an EMBL/GenBank/DDBJ whole genome shotgun (WGS) entry which is preliminary data.</text>
</comment>
<evidence type="ECO:0000313" key="2">
    <source>
        <dbReference type="Proteomes" id="UP000499080"/>
    </source>
</evidence>
<dbReference type="EMBL" id="BGPR01017665">
    <property type="protein sequence ID" value="GBN76861.1"/>
    <property type="molecule type" value="Genomic_DNA"/>
</dbReference>
<gene>
    <name evidence="1" type="ORF">AVEN_114917_1</name>
</gene>
<name>A0A4Y2RMH4_ARAVE</name>
<reference evidence="1 2" key="1">
    <citation type="journal article" date="2019" name="Sci. Rep.">
        <title>Orb-weaving spider Araneus ventricosus genome elucidates the spidroin gene catalogue.</title>
        <authorList>
            <person name="Kono N."/>
            <person name="Nakamura H."/>
            <person name="Ohtoshi R."/>
            <person name="Moran D.A.P."/>
            <person name="Shinohara A."/>
            <person name="Yoshida Y."/>
            <person name="Fujiwara M."/>
            <person name="Mori M."/>
            <person name="Tomita M."/>
            <person name="Arakawa K."/>
        </authorList>
    </citation>
    <scope>NUCLEOTIDE SEQUENCE [LARGE SCALE GENOMIC DNA]</scope>
</reference>
<protein>
    <submittedName>
        <fullName evidence="1">Uncharacterized protein</fullName>
    </submittedName>
</protein>
<organism evidence="1 2">
    <name type="scientific">Araneus ventricosus</name>
    <name type="common">Orbweaver spider</name>
    <name type="synonym">Epeira ventricosa</name>
    <dbReference type="NCBI Taxonomy" id="182803"/>
    <lineage>
        <taxon>Eukaryota</taxon>
        <taxon>Metazoa</taxon>
        <taxon>Ecdysozoa</taxon>
        <taxon>Arthropoda</taxon>
        <taxon>Chelicerata</taxon>
        <taxon>Arachnida</taxon>
        <taxon>Araneae</taxon>
        <taxon>Araneomorphae</taxon>
        <taxon>Entelegynae</taxon>
        <taxon>Araneoidea</taxon>
        <taxon>Araneidae</taxon>
        <taxon>Araneus</taxon>
    </lineage>
</organism>
<dbReference type="Proteomes" id="UP000499080">
    <property type="component" value="Unassembled WGS sequence"/>
</dbReference>
<dbReference type="AlphaFoldDB" id="A0A4Y2RMH4"/>
<keyword evidence="2" id="KW-1185">Reference proteome</keyword>
<evidence type="ECO:0000313" key="1">
    <source>
        <dbReference type="EMBL" id="GBN76861.1"/>
    </source>
</evidence>
<proteinExistence type="predicted"/>
<sequence>MEKTEDGLIHRRCKVEEHLLVLQEPEHNIALSKLVVVGCDGNAVKTGHSGGIICLFEREIARLLQWVVCQCHSNELFLRHLIELLDGPTTGIKDSLGQST</sequence>